<keyword evidence="4 7" id="KW-1133">Transmembrane helix</keyword>
<evidence type="ECO:0000313" key="9">
    <source>
        <dbReference type="EMBL" id="MBG6123235.1"/>
    </source>
</evidence>
<protein>
    <submittedName>
        <fullName evidence="9">Cytochrome c biogenesis protein CcdA</fullName>
    </submittedName>
</protein>
<name>A0A931E413_9CORY</name>
<proteinExistence type="predicted"/>
<dbReference type="Gene3D" id="3.40.30.10">
    <property type="entry name" value="Glutaredoxin"/>
    <property type="match status" value="1"/>
</dbReference>
<feature type="transmembrane region" description="Helical" evidence="7">
    <location>
        <begin position="146"/>
        <end position="168"/>
    </location>
</feature>
<evidence type="ECO:0000259" key="8">
    <source>
        <dbReference type="PROSITE" id="PS51352"/>
    </source>
</evidence>
<dbReference type="InterPro" id="IPR041017">
    <property type="entry name" value="Thioredoxin_10"/>
</dbReference>
<feature type="domain" description="Thioredoxin" evidence="8">
    <location>
        <begin position="255"/>
        <end position="399"/>
    </location>
</feature>
<feature type="transmembrane region" description="Helical" evidence="7">
    <location>
        <begin position="68"/>
        <end position="93"/>
    </location>
</feature>
<evidence type="ECO:0000256" key="5">
    <source>
        <dbReference type="ARBA" id="ARBA00023136"/>
    </source>
</evidence>
<dbReference type="RefSeq" id="WP_196825477.1">
    <property type="nucleotide sequence ID" value="NZ_CP046980.1"/>
</dbReference>
<dbReference type="Proteomes" id="UP000658613">
    <property type="component" value="Unassembled WGS sequence"/>
</dbReference>
<keyword evidence="2" id="KW-1003">Cell membrane</keyword>
<evidence type="ECO:0000256" key="1">
    <source>
        <dbReference type="ARBA" id="ARBA00004651"/>
    </source>
</evidence>
<dbReference type="Pfam" id="PF00578">
    <property type="entry name" value="AhpC-TSA"/>
    <property type="match status" value="1"/>
</dbReference>
<dbReference type="PANTHER" id="PTHR42852">
    <property type="entry name" value="THIOL:DISULFIDE INTERCHANGE PROTEIN DSBE"/>
    <property type="match status" value="1"/>
</dbReference>
<dbReference type="SUPFAM" id="SSF52833">
    <property type="entry name" value="Thioredoxin-like"/>
    <property type="match status" value="1"/>
</dbReference>
<gene>
    <name evidence="9" type="ORF">IW254_002204</name>
</gene>
<dbReference type="InterPro" id="IPR036249">
    <property type="entry name" value="Thioredoxin-like_sf"/>
</dbReference>
<comment type="subcellular location">
    <subcellularLocation>
        <location evidence="1">Cell membrane</location>
        <topology evidence="1">Multi-pass membrane protein</topology>
    </subcellularLocation>
</comment>
<feature type="transmembrane region" description="Helical" evidence="7">
    <location>
        <begin position="6"/>
        <end position="29"/>
    </location>
</feature>
<feature type="transmembrane region" description="Helical" evidence="7">
    <location>
        <begin position="114"/>
        <end position="140"/>
    </location>
</feature>
<dbReference type="InterPro" id="IPR003834">
    <property type="entry name" value="Cyt_c_assmbl_TM_dom"/>
</dbReference>
<feature type="transmembrane region" description="Helical" evidence="7">
    <location>
        <begin position="41"/>
        <end position="62"/>
    </location>
</feature>
<dbReference type="EMBL" id="JADOUE010000001">
    <property type="protein sequence ID" value="MBG6123235.1"/>
    <property type="molecule type" value="Genomic_DNA"/>
</dbReference>
<dbReference type="PROSITE" id="PS51352">
    <property type="entry name" value="THIOREDOXIN_2"/>
    <property type="match status" value="1"/>
</dbReference>
<comment type="caution">
    <text evidence="9">The sequence shown here is derived from an EMBL/GenBank/DDBJ whole genome shotgun (WGS) entry which is preliminary data.</text>
</comment>
<evidence type="ECO:0000256" key="7">
    <source>
        <dbReference type="SAM" id="Phobius"/>
    </source>
</evidence>
<dbReference type="AlphaFoldDB" id="A0A931E413"/>
<dbReference type="InterPro" id="IPR050553">
    <property type="entry name" value="Thioredoxin_ResA/DsbE_sf"/>
</dbReference>
<evidence type="ECO:0000256" key="2">
    <source>
        <dbReference type="ARBA" id="ARBA00022475"/>
    </source>
</evidence>
<dbReference type="InterPro" id="IPR013766">
    <property type="entry name" value="Thioredoxin_domain"/>
</dbReference>
<evidence type="ECO:0000313" key="10">
    <source>
        <dbReference type="Proteomes" id="UP000658613"/>
    </source>
</evidence>
<sequence>MISVILVGFIGGVITALSPCILPVLPVVLGVSVGRKPSHVVAGLVVSFAAIALLGTLLLSALHLPQSVLRWAGVVLLAWVGLGMIFPPVGEVLQKPFDALPRPTALQEKTRGKGGFLIGLALGAVYVPCAGPVLAAVTVAGSTGQIGWNTVVLTVAFAIGSALPLFVFALAGNKIGDKVDAVQSHRKAIGVLILVFTVALALDAPAAIQRALPNWTSSLSNRFENSDLANDALSKVGPTGSGSLQSCRRADPAQLQDCGPAPEFAGLTNWINADQPPSPQDGGVMLVDFWAYACINCQRAGEHITKLYDTYRDSGLTVVGVHSPEYAFEHDLDNVRNAVEKEGIHYPVAQDNDFATWRNFNNRYWPARYLVDKHGNVRQIVEGEGSYAETEKLVRELLIDANPDVDLPEPVEGGEAAGGTKGRNPETYLGTARAEYTKQPGYTDGEHDFGEPAAPERGMFTLNGMWILEEESVQTTSGGHLDINVFAKWVQLVVSGEGEIEVEYPDGAIKSFPVTDGTLDLVKGDTPTEGVLRIRPTAGVKLYSLTFG</sequence>
<dbReference type="Pfam" id="PF02683">
    <property type="entry name" value="DsbD_TM"/>
    <property type="match status" value="1"/>
</dbReference>
<dbReference type="InterPro" id="IPR000866">
    <property type="entry name" value="AhpC/TSA"/>
</dbReference>
<organism evidence="9 10">
    <name type="scientific">Corynebacterium aquatimens</name>
    <dbReference type="NCBI Taxonomy" id="1190508"/>
    <lineage>
        <taxon>Bacteria</taxon>
        <taxon>Bacillati</taxon>
        <taxon>Actinomycetota</taxon>
        <taxon>Actinomycetes</taxon>
        <taxon>Mycobacteriales</taxon>
        <taxon>Corynebacteriaceae</taxon>
        <taxon>Corynebacterium</taxon>
    </lineage>
</organism>
<dbReference type="PANTHER" id="PTHR42852:SF13">
    <property type="entry name" value="PROTEIN DIPZ"/>
    <property type="match status" value="1"/>
</dbReference>
<dbReference type="Gene3D" id="2.60.120.260">
    <property type="entry name" value="Galactose-binding domain-like"/>
    <property type="match status" value="1"/>
</dbReference>
<reference evidence="9" key="1">
    <citation type="submission" date="2020-11" db="EMBL/GenBank/DDBJ databases">
        <title>Sequencing the genomes of 1000 actinobacteria strains.</title>
        <authorList>
            <person name="Klenk H.-P."/>
        </authorList>
    </citation>
    <scope>NUCLEOTIDE SEQUENCE</scope>
    <source>
        <strain evidence="9">DSM 45632</strain>
    </source>
</reference>
<keyword evidence="10" id="KW-1185">Reference proteome</keyword>
<evidence type="ECO:0000256" key="6">
    <source>
        <dbReference type="SAM" id="MobiDB-lite"/>
    </source>
</evidence>
<keyword evidence="3 7" id="KW-0812">Transmembrane</keyword>
<evidence type="ECO:0000256" key="4">
    <source>
        <dbReference type="ARBA" id="ARBA00022989"/>
    </source>
</evidence>
<accession>A0A931E413</accession>
<feature type="transmembrane region" description="Helical" evidence="7">
    <location>
        <begin position="189"/>
        <end position="208"/>
    </location>
</feature>
<dbReference type="GO" id="GO:0017004">
    <property type="term" value="P:cytochrome complex assembly"/>
    <property type="evidence" value="ECO:0007669"/>
    <property type="project" value="InterPro"/>
</dbReference>
<dbReference type="GO" id="GO:0005886">
    <property type="term" value="C:plasma membrane"/>
    <property type="evidence" value="ECO:0007669"/>
    <property type="project" value="UniProtKB-SubCell"/>
</dbReference>
<evidence type="ECO:0000256" key="3">
    <source>
        <dbReference type="ARBA" id="ARBA00022692"/>
    </source>
</evidence>
<keyword evidence="5 7" id="KW-0472">Membrane</keyword>
<dbReference type="Pfam" id="PF17991">
    <property type="entry name" value="Thioredoxin_10"/>
    <property type="match status" value="1"/>
</dbReference>
<feature type="region of interest" description="Disordered" evidence="6">
    <location>
        <begin position="404"/>
        <end position="427"/>
    </location>
</feature>